<evidence type="ECO:0000256" key="2">
    <source>
        <dbReference type="SAM" id="MobiDB-lite"/>
    </source>
</evidence>
<dbReference type="Gene3D" id="3.30.160.20">
    <property type="match status" value="1"/>
</dbReference>
<keyword evidence="6" id="KW-1185">Reference proteome</keyword>
<evidence type="ECO:0000313" key="6">
    <source>
        <dbReference type="Proteomes" id="UP001369086"/>
    </source>
</evidence>
<gene>
    <name evidence="5" type="ORF">HHUSO_G3281</name>
</gene>
<feature type="domain" description="A to I editase" evidence="4">
    <location>
        <begin position="247"/>
        <end position="573"/>
    </location>
</feature>
<dbReference type="PROSITE" id="PS50137">
    <property type="entry name" value="DS_RBD"/>
    <property type="match status" value="1"/>
</dbReference>
<dbReference type="SMART" id="SM00552">
    <property type="entry name" value="ADEAMc"/>
    <property type="match status" value="1"/>
</dbReference>
<feature type="domain" description="DRBM" evidence="3">
    <location>
        <begin position="92"/>
        <end position="160"/>
    </location>
</feature>
<accession>A0ABR1AAS1</accession>
<dbReference type="PROSITE" id="PS50141">
    <property type="entry name" value="A_DEAMIN_EDITASE"/>
    <property type="match status" value="1"/>
</dbReference>
<name>A0ABR1AAS1_HUSHU</name>
<protein>
    <submittedName>
        <fullName evidence="5">Adenosine deaminase domain-containing protein 1</fullName>
    </submittedName>
</protein>
<reference evidence="5 6" key="1">
    <citation type="submission" date="2021-05" db="EMBL/GenBank/DDBJ databases">
        <authorList>
            <person name="Zahm M."/>
            <person name="Klopp C."/>
            <person name="Cabau C."/>
            <person name="Kuhl H."/>
            <person name="Suciu R."/>
            <person name="Ciorpac M."/>
            <person name="Holostenco D."/>
            <person name="Gessner J."/>
            <person name="Wuertz S."/>
            <person name="Hohne C."/>
            <person name="Stock M."/>
            <person name="Gislard M."/>
            <person name="Lluch J."/>
            <person name="Milhes M."/>
            <person name="Lampietro C."/>
            <person name="Lopez Roques C."/>
            <person name="Donnadieu C."/>
            <person name="Du K."/>
            <person name="Schartl M."/>
            <person name="Guiguen Y."/>
        </authorList>
    </citation>
    <scope>NUCLEOTIDE SEQUENCE [LARGE SCALE GENOMIC DNA]</scope>
    <source>
        <strain evidence="5">Hh-F2</strain>
        <tissue evidence="5">Blood</tissue>
    </source>
</reference>
<dbReference type="InterPro" id="IPR002466">
    <property type="entry name" value="A_deamin"/>
</dbReference>
<dbReference type="InterPro" id="IPR044455">
    <property type="entry name" value="ADAD1_DSRM"/>
</dbReference>
<dbReference type="Pfam" id="PF00035">
    <property type="entry name" value="dsrm"/>
    <property type="match status" value="1"/>
</dbReference>
<organism evidence="5 6">
    <name type="scientific">Huso huso</name>
    <name type="common">Beluga</name>
    <name type="synonym">Acipenser huso</name>
    <dbReference type="NCBI Taxonomy" id="61971"/>
    <lineage>
        <taxon>Eukaryota</taxon>
        <taxon>Metazoa</taxon>
        <taxon>Chordata</taxon>
        <taxon>Craniata</taxon>
        <taxon>Vertebrata</taxon>
        <taxon>Euteleostomi</taxon>
        <taxon>Actinopterygii</taxon>
        <taxon>Chondrostei</taxon>
        <taxon>Acipenseriformes</taxon>
        <taxon>Acipenseridae</taxon>
        <taxon>Huso</taxon>
    </lineage>
</organism>
<sequence>MAGRGSCVRGSRGPSFAQILKKNTSVPPGMHMPFLAPNFSVNLNNNSADVGSKKDVLPKSTKGAQNAPAKEETRQKNIPEELLEKYRRGETHAVSALYELAQLLQFHLEFKETVTTGNIQGLYFAFCAVIDGVEYKTGMGQNKKEAKASAARSALDEFLQSLDKKPKLLEASAGPPPLPLKPKGSLCHEPLHAKFSYERKNPMYEKIPLAVKQMLNKLIDKHPEFRSCGGTVAAFVIETPTECEVVAIGTGDFNTSESVSANGRTLHDSHAVVSARRSLLRFLYRQLLLFYSKNPTMVEKSIFVPDQTTKLLILKTNITIHLYMNQLPKGAAQIQPQLRLNPHSISAYEVSHQMGLHVTIDGKVFSTFSCQFDQVASKVVSMSASDKLMQWEVLGFQGALLSHYIEPIYISSILMGDANCSDVRGIEIAVKQRVDGITSRLPMYYCVYRPHINLVSSAHPIEMSLAQKTLSMNWSQGDISLEIVDGLTGKTVESSPFKTGTAMASRLCKAAMLSRFNLVAKEANRQELLEAVTYHEAKMMAKPYQEAKNVLRSYVMQHGFGTWIVKSPVCEHFSM</sequence>
<dbReference type="Pfam" id="PF02137">
    <property type="entry name" value="A_deamin"/>
    <property type="match status" value="1"/>
</dbReference>
<dbReference type="PANTHER" id="PTHR10910">
    <property type="entry name" value="EUKARYOTE SPECIFIC DSRNA BINDING PROTEIN"/>
    <property type="match status" value="1"/>
</dbReference>
<comment type="caution">
    <text evidence="5">The sequence shown here is derived from an EMBL/GenBank/DDBJ whole genome shotgun (WGS) entry which is preliminary data.</text>
</comment>
<evidence type="ECO:0000313" key="5">
    <source>
        <dbReference type="EMBL" id="KAK6493645.1"/>
    </source>
</evidence>
<feature type="region of interest" description="Disordered" evidence="2">
    <location>
        <begin position="50"/>
        <end position="76"/>
    </location>
</feature>
<dbReference type="InterPro" id="IPR014720">
    <property type="entry name" value="dsRBD_dom"/>
</dbReference>
<evidence type="ECO:0000256" key="1">
    <source>
        <dbReference type="PROSITE-ProRule" id="PRU00266"/>
    </source>
</evidence>
<dbReference type="SMART" id="SM00358">
    <property type="entry name" value="DSRM"/>
    <property type="match status" value="1"/>
</dbReference>
<dbReference type="PANTHER" id="PTHR10910:SF103">
    <property type="entry name" value="ADENOSINE DEAMINASE DOMAIN-CONTAINING PROTEIN 1"/>
    <property type="match status" value="1"/>
</dbReference>
<evidence type="ECO:0000259" key="4">
    <source>
        <dbReference type="PROSITE" id="PS50141"/>
    </source>
</evidence>
<dbReference type="CDD" id="cd19905">
    <property type="entry name" value="DSRM_ADAD1"/>
    <property type="match status" value="1"/>
</dbReference>
<keyword evidence="1" id="KW-0694">RNA-binding</keyword>
<proteinExistence type="predicted"/>
<dbReference type="Proteomes" id="UP001369086">
    <property type="component" value="Unassembled WGS sequence"/>
</dbReference>
<evidence type="ECO:0000259" key="3">
    <source>
        <dbReference type="PROSITE" id="PS50137"/>
    </source>
</evidence>
<dbReference type="EMBL" id="JAHFZB010000002">
    <property type="protein sequence ID" value="KAK6493645.1"/>
    <property type="molecule type" value="Genomic_DNA"/>
</dbReference>
<dbReference type="SUPFAM" id="SSF54768">
    <property type="entry name" value="dsRNA-binding domain-like"/>
    <property type="match status" value="1"/>
</dbReference>